<dbReference type="Pfam" id="PF00082">
    <property type="entry name" value="Peptidase_S8"/>
    <property type="match status" value="1"/>
</dbReference>
<feature type="active site" description="Charge relay system" evidence="5">
    <location>
        <position position="286"/>
    </location>
</feature>
<reference evidence="8 9" key="1">
    <citation type="submission" date="2017-01" db="EMBL/GenBank/DDBJ databases">
        <authorList>
            <person name="Mah S.A."/>
            <person name="Swanson W.J."/>
            <person name="Moy G.W."/>
            <person name="Vacquier V.D."/>
        </authorList>
    </citation>
    <scope>NUCLEOTIDE SEQUENCE [LARGE SCALE GENOMIC DNA]</scope>
    <source>
        <strain evidence="8 9">GSMNP</strain>
    </source>
</reference>
<accession>A0A1R1XUA5</accession>
<dbReference type="STRING" id="133412.A0A1R1XUA5"/>
<evidence type="ECO:0000256" key="4">
    <source>
        <dbReference type="ARBA" id="ARBA00022825"/>
    </source>
</evidence>
<keyword evidence="4 5" id="KW-0720">Serine protease</keyword>
<sequence length="344" mass="37312">MKYVNIEGEEVYDKIKKRNEEFYEKSFKNTNQTFENYKRRGDTDIYHQRYAPWALSRLSSGDIDEPVYPYGSGYEFKNGGEGVVIYVMDSGVNINHADFGGRASFGPNVAYNEKGIITENGYDYGGHGTAVASLAVGSAFGTAKKAKLVSYKISAVGINFPIIRVAQALEDIANLIETADDGRIASLLVFSSISNVPSQSWDDAAKEFKDMGYVYVAPAGNNKADSCTKSPMSSGAVLSVGSTDYTDSLQSTTNFGKCVDLYAPGVNVQFASHLNDFGSRTNTGTSFSAPLVAGICANILADNPKYNLDQIKEKLLSISVKNRINKIPENTVNILAQAYTGSII</sequence>
<dbReference type="PROSITE" id="PS00136">
    <property type="entry name" value="SUBTILASE_ASP"/>
    <property type="match status" value="1"/>
</dbReference>
<gene>
    <name evidence="8" type="ORF">AYI70_g5485</name>
</gene>
<feature type="active site" description="Charge relay system" evidence="5">
    <location>
        <position position="127"/>
    </location>
</feature>
<comment type="similarity">
    <text evidence="1 5 6">Belongs to the peptidase S8 family.</text>
</comment>
<evidence type="ECO:0000259" key="7">
    <source>
        <dbReference type="Pfam" id="PF00082"/>
    </source>
</evidence>
<keyword evidence="2 5" id="KW-0645">Protease</keyword>
<comment type="caution">
    <text evidence="8">The sequence shown here is derived from an EMBL/GenBank/DDBJ whole genome shotgun (WGS) entry which is preliminary data.</text>
</comment>
<dbReference type="InterPro" id="IPR000209">
    <property type="entry name" value="Peptidase_S8/S53_dom"/>
</dbReference>
<dbReference type="GO" id="GO:0004252">
    <property type="term" value="F:serine-type endopeptidase activity"/>
    <property type="evidence" value="ECO:0007669"/>
    <property type="project" value="UniProtKB-UniRule"/>
</dbReference>
<dbReference type="SUPFAM" id="SSF52743">
    <property type="entry name" value="Subtilisin-like"/>
    <property type="match status" value="1"/>
</dbReference>
<dbReference type="EMBL" id="LSSN01001814">
    <property type="protein sequence ID" value="OMJ18211.1"/>
    <property type="molecule type" value="Genomic_DNA"/>
</dbReference>
<name>A0A1R1XUA5_9FUNG</name>
<dbReference type="InterPro" id="IPR050131">
    <property type="entry name" value="Peptidase_S8_subtilisin-like"/>
</dbReference>
<evidence type="ECO:0000256" key="1">
    <source>
        <dbReference type="ARBA" id="ARBA00011073"/>
    </source>
</evidence>
<dbReference type="Gene3D" id="3.40.50.200">
    <property type="entry name" value="Peptidase S8/S53 domain"/>
    <property type="match status" value="1"/>
</dbReference>
<dbReference type="PANTHER" id="PTHR43806:SF11">
    <property type="entry name" value="CEREVISIN-RELATED"/>
    <property type="match status" value="1"/>
</dbReference>
<dbReference type="GO" id="GO:0005615">
    <property type="term" value="C:extracellular space"/>
    <property type="evidence" value="ECO:0007669"/>
    <property type="project" value="TreeGrafter"/>
</dbReference>
<keyword evidence="9" id="KW-1185">Reference proteome</keyword>
<dbReference type="InterPro" id="IPR015500">
    <property type="entry name" value="Peptidase_S8_subtilisin-rel"/>
</dbReference>
<dbReference type="PROSITE" id="PS00137">
    <property type="entry name" value="SUBTILASE_HIS"/>
    <property type="match status" value="1"/>
</dbReference>
<dbReference type="AlphaFoldDB" id="A0A1R1XUA5"/>
<evidence type="ECO:0000313" key="9">
    <source>
        <dbReference type="Proteomes" id="UP000187283"/>
    </source>
</evidence>
<dbReference type="Proteomes" id="UP000187283">
    <property type="component" value="Unassembled WGS sequence"/>
</dbReference>
<dbReference type="PROSITE" id="PS51892">
    <property type="entry name" value="SUBTILASE"/>
    <property type="match status" value="1"/>
</dbReference>
<evidence type="ECO:0000256" key="5">
    <source>
        <dbReference type="PROSITE-ProRule" id="PRU01240"/>
    </source>
</evidence>
<dbReference type="PRINTS" id="PR00723">
    <property type="entry name" value="SUBTILISIN"/>
</dbReference>
<dbReference type="InterPro" id="IPR036852">
    <property type="entry name" value="Peptidase_S8/S53_dom_sf"/>
</dbReference>
<evidence type="ECO:0000313" key="8">
    <source>
        <dbReference type="EMBL" id="OMJ18211.1"/>
    </source>
</evidence>
<evidence type="ECO:0000256" key="2">
    <source>
        <dbReference type="ARBA" id="ARBA00022670"/>
    </source>
</evidence>
<dbReference type="InterPro" id="IPR023827">
    <property type="entry name" value="Peptidase_S8_Asp-AS"/>
</dbReference>
<evidence type="ECO:0000256" key="3">
    <source>
        <dbReference type="ARBA" id="ARBA00022801"/>
    </source>
</evidence>
<proteinExistence type="inferred from homology"/>
<feature type="domain" description="Peptidase S8/S53" evidence="7">
    <location>
        <begin position="80"/>
        <end position="318"/>
    </location>
</feature>
<keyword evidence="3 5" id="KW-0378">Hydrolase</keyword>
<protein>
    <submittedName>
        <fullName evidence="8">Subtilisin-like protease</fullName>
    </submittedName>
</protein>
<dbReference type="GO" id="GO:0006508">
    <property type="term" value="P:proteolysis"/>
    <property type="evidence" value="ECO:0007669"/>
    <property type="project" value="UniProtKB-KW"/>
</dbReference>
<evidence type="ECO:0000256" key="6">
    <source>
        <dbReference type="RuleBase" id="RU003355"/>
    </source>
</evidence>
<dbReference type="InterPro" id="IPR023828">
    <property type="entry name" value="Peptidase_S8_Ser-AS"/>
</dbReference>
<dbReference type="PROSITE" id="PS00138">
    <property type="entry name" value="SUBTILASE_SER"/>
    <property type="match status" value="1"/>
</dbReference>
<organism evidence="8 9">
    <name type="scientific">Smittium culicis</name>
    <dbReference type="NCBI Taxonomy" id="133412"/>
    <lineage>
        <taxon>Eukaryota</taxon>
        <taxon>Fungi</taxon>
        <taxon>Fungi incertae sedis</taxon>
        <taxon>Zoopagomycota</taxon>
        <taxon>Kickxellomycotina</taxon>
        <taxon>Harpellomycetes</taxon>
        <taxon>Harpellales</taxon>
        <taxon>Legeriomycetaceae</taxon>
        <taxon>Smittium</taxon>
    </lineage>
</organism>
<dbReference type="InterPro" id="IPR022398">
    <property type="entry name" value="Peptidase_S8_His-AS"/>
</dbReference>
<feature type="active site" description="Charge relay system" evidence="5">
    <location>
        <position position="89"/>
    </location>
</feature>
<dbReference type="PANTHER" id="PTHR43806">
    <property type="entry name" value="PEPTIDASE S8"/>
    <property type="match status" value="1"/>
</dbReference>
<dbReference type="OrthoDB" id="206201at2759"/>